<comment type="caution">
    <text evidence="1">The sequence shown here is derived from an EMBL/GenBank/DDBJ whole genome shotgun (WGS) entry which is preliminary data.</text>
</comment>
<sequence length="37" mass="4114">MSYELGIGGSSKNLVSCIGIHNSSFIILKKIWCQEEK</sequence>
<dbReference type="EMBL" id="RAPQ01000008">
    <property type="protein sequence ID" value="RKE03492.1"/>
    <property type="molecule type" value="Genomic_DNA"/>
</dbReference>
<dbReference type="Proteomes" id="UP000284531">
    <property type="component" value="Unassembled WGS sequence"/>
</dbReference>
<protein>
    <submittedName>
        <fullName evidence="1">Uncharacterized protein</fullName>
    </submittedName>
</protein>
<dbReference type="AlphaFoldDB" id="A0A419X702"/>
<keyword evidence="2" id="KW-1185">Reference proteome</keyword>
<evidence type="ECO:0000313" key="1">
    <source>
        <dbReference type="EMBL" id="RKE03492.1"/>
    </source>
</evidence>
<evidence type="ECO:0000313" key="2">
    <source>
        <dbReference type="Proteomes" id="UP000284531"/>
    </source>
</evidence>
<organism evidence="1 2">
    <name type="scientific">Marinifilum flexuosum</name>
    <dbReference type="NCBI Taxonomy" id="1117708"/>
    <lineage>
        <taxon>Bacteria</taxon>
        <taxon>Pseudomonadati</taxon>
        <taxon>Bacteroidota</taxon>
        <taxon>Bacteroidia</taxon>
        <taxon>Marinilabiliales</taxon>
        <taxon>Marinifilaceae</taxon>
    </lineage>
</organism>
<accession>A0A419X702</accession>
<proteinExistence type="predicted"/>
<reference evidence="1 2" key="1">
    <citation type="submission" date="2018-09" db="EMBL/GenBank/DDBJ databases">
        <title>Genomic Encyclopedia of Archaeal and Bacterial Type Strains, Phase II (KMG-II): from individual species to whole genera.</title>
        <authorList>
            <person name="Goeker M."/>
        </authorList>
    </citation>
    <scope>NUCLEOTIDE SEQUENCE [LARGE SCALE GENOMIC DNA]</scope>
    <source>
        <strain evidence="1 2">DSM 21950</strain>
    </source>
</reference>
<name>A0A419X702_9BACT</name>
<gene>
    <name evidence="1" type="ORF">BXY64_0497</name>
</gene>